<protein>
    <submittedName>
        <fullName evidence="2">Type I-E CRISPR-associated protein Cse2/CasB</fullName>
    </submittedName>
</protein>
<evidence type="ECO:0000256" key="1">
    <source>
        <dbReference type="SAM" id="MobiDB-lite"/>
    </source>
</evidence>
<accession>A0AAP5WDB2</accession>
<dbReference type="RefSeq" id="WP_317676672.1">
    <property type="nucleotide sequence ID" value="NZ_JAWLUK010000011.1"/>
</dbReference>
<dbReference type="AlphaFoldDB" id="A0AAP5WDB2"/>
<dbReference type="Gene3D" id="1.10.520.40">
    <property type="entry name" value="CRISPR-associated protein Cse2"/>
    <property type="match status" value="1"/>
</dbReference>
<dbReference type="EMBL" id="JAWLUK010000011">
    <property type="protein sequence ID" value="MDV7177480.1"/>
    <property type="molecule type" value="Genomic_DNA"/>
</dbReference>
<dbReference type="InterPro" id="IPR013382">
    <property type="entry name" value="CRISPR-assoc_prot_Cse2"/>
</dbReference>
<dbReference type="Proteomes" id="UP001185728">
    <property type="component" value="Unassembled WGS sequence"/>
</dbReference>
<name>A0AAP5WDB2_9MICC</name>
<evidence type="ECO:0000313" key="3">
    <source>
        <dbReference type="Proteomes" id="UP001185728"/>
    </source>
</evidence>
<dbReference type="InterPro" id="IPR038287">
    <property type="entry name" value="Cse2_sf"/>
</dbReference>
<gene>
    <name evidence="2" type="primary">casB</name>
    <name evidence="2" type="ORF">R4064_07500</name>
</gene>
<reference evidence="2" key="1">
    <citation type="submission" date="2023-10" db="EMBL/GenBank/DDBJ databases">
        <title>Development of a sustainable strategy for remediation of hydrocarbon-contaminated territories based on the waste exchange concept.</title>
        <authorList>
            <person name="Krivoruchko A."/>
        </authorList>
    </citation>
    <scope>NUCLEOTIDE SEQUENCE</scope>
    <source>
        <strain evidence="2">IEGM 1325</strain>
    </source>
</reference>
<dbReference type="NCBIfam" id="TIGR02548">
    <property type="entry name" value="casB_cse2"/>
    <property type="match status" value="1"/>
</dbReference>
<feature type="region of interest" description="Disordered" evidence="1">
    <location>
        <begin position="1"/>
        <end position="20"/>
    </location>
</feature>
<sequence length="221" mass="23789">MTTPATPGREADPVLASRETEEPTLYKAVASAAYRLQRNILSGDSHAQAGARAILSLLRRAVAQEPGDDPLVWNAVAQDILGELPSRDVGRGDAPSPAEWAAFVAITLFASHQQSQRAPMHVQGVSVGSAVARLRRATDGGSIKARLDAVMVASTPRALRYHLRSLVSLLGAHGVPLDYGRLAEDLRRLRHPEHRRGVVLRWGRDYAAGLSRAPGTETTDD</sequence>
<dbReference type="Pfam" id="PF09485">
    <property type="entry name" value="CRISPR_Cse2"/>
    <property type="match status" value="1"/>
</dbReference>
<comment type="caution">
    <text evidence="2">The sequence shown here is derived from an EMBL/GenBank/DDBJ whole genome shotgun (WGS) entry which is preliminary data.</text>
</comment>
<organism evidence="2 3">
    <name type="scientific">Micrococcus yunnanensis</name>
    <dbReference type="NCBI Taxonomy" id="566027"/>
    <lineage>
        <taxon>Bacteria</taxon>
        <taxon>Bacillati</taxon>
        <taxon>Actinomycetota</taxon>
        <taxon>Actinomycetes</taxon>
        <taxon>Micrococcales</taxon>
        <taxon>Micrococcaceae</taxon>
        <taxon>Micrococcus</taxon>
    </lineage>
</organism>
<evidence type="ECO:0000313" key="2">
    <source>
        <dbReference type="EMBL" id="MDV7177480.1"/>
    </source>
</evidence>
<dbReference type="CDD" id="cd09731">
    <property type="entry name" value="Cse2_I-E"/>
    <property type="match status" value="1"/>
</dbReference>
<proteinExistence type="predicted"/>